<dbReference type="AlphaFoldDB" id="A0A154PGE4"/>
<evidence type="ECO:0000313" key="2">
    <source>
        <dbReference type="EMBL" id="KZC10867.1"/>
    </source>
</evidence>
<proteinExistence type="predicted"/>
<dbReference type="Proteomes" id="UP000076502">
    <property type="component" value="Unassembled WGS sequence"/>
</dbReference>
<name>A0A154PGE4_DUFNO</name>
<feature type="compositionally biased region" description="Basic and acidic residues" evidence="1">
    <location>
        <begin position="105"/>
        <end position="117"/>
    </location>
</feature>
<sequence length="238" mass="26812">MELGIGKSKNTEVRSSHCAEKTENTAEVFPRHWDQLASMKTEWDRFPLIAATDLRHGQPARDHLDDLWGYRRREHGKSRNGSQRFAVAGSGKESYKTKSVPKYNKISEKDRGKDGRKPCTVFPIASPRTRRKQGKKTTKSPPRMHKVCSAGLLMALNERPLKQPERSNKNNHLQSNLPVHPRGSHSAAFLVPVDPVTTFGVRALEETSPWKLTSPWSLTKSQVNTVVSRSKTKAPMVP</sequence>
<accession>A0A154PGE4</accession>
<evidence type="ECO:0000313" key="3">
    <source>
        <dbReference type="Proteomes" id="UP000076502"/>
    </source>
</evidence>
<feature type="compositionally biased region" description="Basic and acidic residues" evidence="1">
    <location>
        <begin position="9"/>
        <end position="26"/>
    </location>
</feature>
<feature type="region of interest" description="Disordered" evidence="1">
    <location>
        <begin position="1"/>
        <end position="26"/>
    </location>
</feature>
<feature type="compositionally biased region" description="Basic residues" evidence="1">
    <location>
        <begin position="128"/>
        <end position="144"/>
    </location>
</feature>
<reference evidence="2 3" key="1">
    <citation type="submission" date="2015-07" db="EMBL/GenBank/DDBJ databases">
        <title>The genome of Dufourea novaeangliae.</title>
        <authorList>
            <person name="Pan H."/>
            <person name="Kapheim K."/>
        </authorList>
    </citation>
    <scope>NUCLEOTIDE SEQUENCE [LARGE SCALE GENOMIC DNA]</scope>
    <source>
        <strain evidence="2">0120121106</strain>
        <tissue evidence="2">Whole body</tissue>
    </source>
</reference>
<protein>
    <submittedName>
        <fullName evidence="2">Uncharacterized protein</fullName>
    </submittedName>
</protein>
<gene>
    <name evidence="2" type="ORF">WN55_01566</name>
</gene>
<evidence type="ECO:0000256" key="1">
    <source>
        <dbReference type="SAM" id="MobiDB-lite"/>
    </source>
</evidence>
<organism evidence="2 3">
    <name type="scientific">Dufourea novaeangliae</name>
    <name type="common">Sweat bee</name>
    <dbReference type="NCBI Taxonomy" id="178035"/>
    <lineage>
        <taxon>Eukaryota</taxon>
        <taxon>Metazoa</taxon>
        <taxon>Ecdysozoa</taxon>
        <taxon>Arthropoda</taxon>
        <taxon>Hexapoda</taxon>
        <taxon>Insecta</taxon>
        <taxon>Pterygota</taxon>
        <taxon>Neoptera</taxon>
        <taxon>Endopterygota</taxon>
        <taxon>Hymenoptera</taxon>
        <taxon>Apocrita</taxon>
        <taxon>Aculeata</taxon>
        <taxon>Apoidea</taxon>
        <taxon>Anthophila</taxon>
        <taxon>Halictidae</taxon>
        <taxon>Rophitinae</taxon>
        <taxon>Dufourea</taxon>
    </lineage>
</organism>
<keyword evidence="3" id="KW-1185">Reference proteome</keyword>
<dbReference type="EMBL" id="KQ434899">
    <property type="protein sequence ID" value="KZC10867.1"/>
    <property type="molecule type" value="Genomic_DNA"/>
</dbReference>
<feature type="region of interest" description="Disordered" evidence="1">
    <location>
        <begin position="161"/>
        <end position="181"/>
    </location>
</feature>
<feature type="region of interest" description="Disordered" evidence="1">
    <location>
        <begin position="74"/>
        <end position="144"/>
    </location>
</feature>